<organism evidence="1 2">
    <name type="scientific">Xanthomonas dyei</name>
    <dbReference type="NCBI Taxonomy" id="743699"/>
    <lineage>
        <taxon>Bacteria</taxon>
        <taxon>Pseudomonadati</taxon>
        <taxon>Pseudomonadota</taxon>
        <taxon>Gammaproteobacteria</taxon>
        <taxon>Lysobacterales</taxon>
        <taxon>Lysobacteraceae</taxon>
        <taxon>Xanthomonas</taxon>
    </lineage>
</organism>
<name>A0ABZ0D3B4_9XANT</name>
<accession>A0ABZ0D3B4</accession>
<proteinExistence type="predicted"/>
<dbReference type="Proteomes" id="UP001304534">
    <property type="component" value="Chromosome"/>
</dbReference>
<dbReference type="GeneID" id="95584857"/>
<keyword evidence="2" id="KW-1185">Reference proteome</keyword>
<gene>
    <name evidence="1" type="ORF">NYR99_13245</name>
</gene>
<reference evidence="1 2" key="1">
    <citation type="submission" date="2022-08" db="EMBL/GenBank/DDBJ databases">
        <title>Whole genome sequencing-based tracing of a 2022 introduction and outbreak of Xanthomonas hortorum pv. pelargonii.</title>
        <authorList>
            <person name="Iruegas-Bocardo F."/>
            <person name="Weisberg A.K."/>
            <person name="Riutta E.R."/>
            <person name="Kilday K."/>
            <person name="Bonkowski J.C."/>
            <person name="Creswell T."/>
            <person name="Daughtrey M.L."/>
            <person name="Rane K."/>
            <person name="Grunwald N.J."/>
            <person name="Chang J.H."/>
            <person name="Putnam M.L."/>
        </authorList>
    </citation>
    <scope>NUCLEOTIDE SEQUENCE [LARGE SCALE GENOMIC DNA]</scope>
    <source>
        <strain evidence="1 2">22-325</strain>
    </source>
</reference>
<evidence type="ECO:0000313" key="2">
    <source>
        <dbReference type="Proteomes" id="UP001304534"/>
    </source>
</evidence>
<dbReference type="EMBL" id="CP103840">
    <property type="protein sequence ID" value="WOB24765.1"/>
    <property type="molecule type" value="Genomic_DNA"/>
</dbReference>
<sequence length="199" mass="22196">MIPVAILFARADSIYKTLPGCDVYDIERDARTFQGGMPVVAHPPCRAWGSLKHFAKPAPGEKELAIWAVDQVRACGGVLEHPAGSQLWPTMALPSPRGMERDRWGGWTLAIWQSWWGHRADKATKLYVVGCEPADIPDFPLRLGLSTHVVSTSSSIRVGHPMYRPQLRKAEREHTPPPLAEWLVELARRCTSIRMQVAA</sequence>
<dbReference type="RefSeq" id="WP_316686273.1">
    <property type="nucleotide sequence ID" value="NZ_CP103837.1"/>
</dbReference>
<protein>
    <submittedName>
        <fullName evidence="1">Uncharacterized protein</fullName>
    </submittedName>
</protein>
<evidence type="ECO:0000313" key="1">
    <source>
        <dbReference type="EMBL" id="WOB24765.1"/>
    </source>
</evidence>